<organism evidence="1">
    <name type="scientific">Camaena poyuensis</name>
    <dbReference type="NCBI Taxonomy" id="1708535"/>
    <lineage>
        <taxon>Eukaryota</taxon>
        <taxon>Metazoa</taxon>
        <taxon>Spiralia</taxon>
        <taxon>Lophotrochozoa</taxon>
        <taxon>Mollusca</taxon>
        <taxon>Gastropoda</taxon>
        <taxon>Heterobranchia</taxon>
        <taxon>Euthyneura</taxon>
        <taxon>Panpulmonata</taxon>
        <taxon>Eupulmonata</taxon>
        <taxon>Stylommatophora</taxon>
        <taxon>Helicina</taxon>
        <taxon>Camaenoidea</taxon>
        <taxon>Camaenidae</taxon>
        <taxon>Camaena</taxon>
    </lineage>
</organism>
<evidence type="ECO:0000313" key="1">
    <source>
        <dbReference type="EMBL" id="ALB78234.1"/>
    </source>
</evidence>
<keyword evidence="1" id="KW-0496">Mitochondrion</keyword>
<name>A0A1S5PNP1_9EUPU</name>
<dbReference type="EMBL" id="KT001074">
    <property type="protein sequence ID" value="ALB78234.1"/>
    <property type="molecule type" value="Genomic_DNA"/>
</dbReference>
<reference evidence="1" key="1">
    <citation type="journal article" date="2016" name="Zookeys">
        <title>The mitochondrial genome of the land snail Cernuella virgata (Da Costa, 1778): the first complete sequence in the family Hygromiidae (Pulmonata, Stylommatophora).</title>
        <authorList>
            <person name="Lin J.H."/>
            <person name="Zhou W.C."/>
            <person name="Ding H.L."/>
            <person name="Wang P."/>
            <person name="Ai H.M."/>
        </authorList>
    </citation>
    <scope>NUCLEOTIDE SEQUENCE</scope>
</reference>
<dbReference type="AlphaFoldDB" id="A0A1S5PNP1"/>
<proteinExistence type="predicted"/>
<accession>A0A1S5PNP1</accession>
<sequence>MMPQLSPHDLLGLVLMLYALLFLVSISFTNINNPINNLTLLCSKTYKTSMVLF</sequence>
<geneLocation type="mitochondrion" evidence="1"/>
<gene>
    <name evidence="1" type="primary">ATP8</name>
</gene>
<protein>
    <submittedName>
        <fullName evidence="1">ATP synthase subunit 8</fullName>
    </submittedName>
</protein>